<dbReference type="InterPro" id="IPR012902">
    <property type="entry name" value="N_methyl_site"/>
</dbReference>
<feature type="domain" description="DUF1559" evidence="1">
    <location>
        <begin position="32"/>
        <end position="285"/>
    </location>
</feature>
<dbReference type="KEGG" id="amuc:Pan181_32500"/>
<evidence type="ECO:0000313" key="3">
    <source>
        <dbReference type="Proteomes" id="UP000315750"/>
    </source>
</evidence>
<sequence length="304" mass="33190">MNSPRRGFTLVELLVVITIISILIGLLLPAVQAAREAARRSSCQNNLKQIGLALQSYHSEQGTFPPGAMLHAQQVRPSASWRALLLPLMEQQALFDEIGVVQDKSDRNYGGVENRKPGTYEMPMYLCPSAARPEGQFKESHYAGVAGGEGAVDSWDLEDTICGDLRRNGVLFPGSRVRMARIVDGTSHTLMVGERNYVFRDWLVGADWRGATGAYTKVCSGAAKSIIYPLNADHDEFGYSVEDTTAPEGAMRSMLLNDLEFASDHPGGVQFAFADGSVQWIDEEITLPALYALASRDGGEVAEY</sequence>
<organism evidence="2 3">
    <name type="scientific">Aeoliella mucimassa</name>
    <dbReference type="NCBI Taxonomy" id="2527972"/>
    <lineage>
        <taxon>Bacteria</taxon>
        <taxon>Pseudomonadati</taxon>
        <taxon>Planctomycetota</taxon>
        <taxon>Planctomycetia</taxon>
        <taxon>Pirellulales</taxon>
        <taxon>Lacipirellulaceae</taxon>
        <taxon>Aeoliella</taxon>
    </lineage>
</organism>
<dbReference type="PROSITE" id="PS00409">
    <property type="entry name" value="PROKAR_NTER_METHYL"/>
    <property type="match status" value="1"/>
</dbReference>
<dbReference type="Gene3D" id="3.30.700.10">
    <property type="entry name" value="Glycoprotein, Type 4 Pilin"/>
    <property type="match status" value="1"/>
</dbReference>
<name>A0A518AQQ0_9BACT</name>
<keyword evidence="3" id="KW-1185">Reference proteome</keyword>
<dbReference type="AlphaFoldDB" id="A0A518AQQ0"/>
<protein>
    <recommendedName>
        <fullName evidence="1">DUF1559 domain-containing protein</fullName>
    </recommendedName>
</protein>
<dbReference type="PANTHER" id="PTHR30093">
    <property type="entry name" value="GENERAL SECRETION PATHWAY PROTEIN G"/>
    <property type="match status" value="1"/>
</dbReference>
<reference evidence="2 3" key="1">
    <citation type="submission" date="2019-02" db="EMBL/GenBank/DDBJ databases">
        <title>Deep-cultivation of Planctomycetes and their phenomic and genomic characterization uncovers novel biology.</title>
        <authorList>
            <person name="Wiegand S."/>
            <person name="Jogler M."/>
            <person name="Boedeker C."/>
            <person name="Pinto D."/>
            <person name="Vollmers J."/>
            <person name="Rivas-Marin E."/>
            <person name="Kohn T."/>
            <person name="Peeters S.H."/>
            <person name="Heuer A."/>
            <person name="Rast P."/>
            <person name="Oberbeckmann S."/>
            <person name="Bunk B."/>
            <person name="Jeske O."/>
            <person name="Meyerdierks A."/>
            <person name="Storesund J.E."/>
            <person name="Kallscheuer N."/>
            <person name="Luecker S."/>
            <person name="Lage O.M."/>
            <person name="Pohl T."/>
            <person name="Merkel B.J."/>
            <person name="Hornburger P."/>
            <person name="Mueller R.-W."/>
            <person name="Bruemmer F."/>
            <person name="Labrenz M."/>
            <person name="Spormann A.M."/>
            <person name="Op den Camp H."/>
            <person name="Overmann J."/>
            <person name="Amann R."/>
            <person name="Jetten M.S.M."/>
            <person name="Mascher T."/>
            <person name="Medema M.H."/>
            <person name="Devos D.P."/>
            <person name="Kaster A.-K."/>
            <person name="Ovreas L."/>
            <person name="Rohde M."/>
            <person name="Galperin M.Y."/>
            <person name="Jogler C."/>
        </authorList>
    </citation>
    <scope>NUCLEOTIDE SEQUENCE [LARGE SCALE GENOMIC DNA]</scope>
    <source>
        <strain evidence="2 3">Pan181</strain>
    </source>
</reference>
<evidence type="ECO:0000313" key="2">
    <source>
        <dbReference type="EMBL" id="QDU57036.1"/>
    </source>
</evidence>
<dbReference type="SUPFAM" id="SSF54523">
    <property type="entry name" value="Pili subunits"/>
    <property type="match status" value="1"/>
</dbReference>
<dbReference type="InterPro" id="IPR045584">
    <property type="entry name" value="Pilin-like"/>
</dbReference>
<dbReference type="Pfam" id="PF07596">
    <property type="entry name" value="SBP_bac_10"/>
    <property type="match status" value="1"/>
</dbReference>
<dbReference type="NCBIfam" id="TIGR02532">
    <property type="entry name" value="IV_pilin_GFxxxE"/>
    <property type="match status" value="1"/>
</dbReference>
<gene>
    <name evidence="2" type="ORF">Pan181_32500</name>
</gene>
<dbReference type="PANTHER" id="PTHR30093:SF2">
    <property type="entry name" value="TYPE II SECRETION SYSTEM PROTEIN H"/>
    <property type="match status" value="1"/>
</dbReference>
<dbReference type="InterPro" id="IPR011453">
    <property type="entry name" value="DUF1559"/>
</dbReference>
<dbReference type="NCBIfam" id="TIGR04294">
    <property type="entry name" value="pre_pil_HX9DG"/>
    <property type="match status" value="1"/>
</dbReference>
<evidence type="ECO:0000259" key="1">
    <source>
        <dbReference type="Pfam" id="PF07596"/>
    </source>
</evidence>
<proteinExistence type="predicted"/>
<accession>A0A518AQQ0</accession>
<dbReference type="EMBL" id="CP036278">
    <property type="protein sequence ID" value="QDU57036.1"/>
    <property type="molecule type" value="Genomic_DNA"/>
</dbReference>
<dbReference type="InterPro" id="IPR027558">
    <property type="entry name" value="Pre_pil_HX9DG_C"/>
</dbReference>
<dbReference type="Proteomes" id="UP000315750">
    <property type="component" value="Chromosome"/>
</dbReference>
<dbReference type="RefSeq" id="WP_197528399.1">
    <property type="nucleotide sequence ID" value="NZ_CP036278.1"/>
</dbReference>
<dbReference type="Pfam" id="PF07963">
    <property type="entry name" value="N_methyl"/>
    <property type="match status" value="1"/>
</dbReference>